<evidence type="ECO:0000256" key="5">
    <source>
        <dbReference type="ARBA" id="ARBA00023136"/>
    </source>
</evidence>
<feature type="domain" description="Polysaccharide chain length determinant N-terminal" evidence="7">
    <location>
        <begin position="11"/>
        <end position="110"/>
    </location>
</feature>
<dbReference type="Proteomes" id="UP000183805">
    <property type="component" value="Unassembled WGS sequence"/>
</dbReference>
<evidence type="ECO:0000259" key="7">
    <source>
        <dbReference type="Pfam" id="PF02706"/>
    </source>
</evidence>
<evidence type="ECO:0000313" key="9">
    <source>
        <dbReference type="Proteomes" id="UP000183805"/>
    </source>
</evidence>
<keyword evidence="2" id="KW-1003">Cell membrane</keyword>
<dbReference type="EMBL" id="FPAZ01000009">
    <property type="protein sequence ID" value="SFT77971.1"/>
    <property type="molecule type" value="Genomic_DNA"/>
</dbReference>
<evidence type="ECO:0000313" key="8">
    <source>
        <dbReference type="EMBL" id="SFT77971.1"/>
    </source>
</evidence>
<evidence type="ECO:0000256" key="4">
    <source>
        <dbReference type="ARBA" id="ARBA00022989"/>
    </source>
</evidence>
<dbReference type="RefSeq" id="WP_074989232.1">
    <property type="nucleotide sequence ID" value="NZ_FPAZ01000009.1"/>
</dbReference>
<dbReference type="InterPro" id="IPR050445">
    <property type="entry name" value="Bact_polysacc_biosynth/exp"/>
</dbReference>
<evidence type="ECO:0000256" key="1">
    <source>
        <dbReference type="ARBA" id="ARBA00004651"/>
    </source>
</evidence>
<dbReference type="PANTHER" id="PTHR32309:SF13">
    <property type="entry name" value="FERRIC ENTEROBACTIN TRANSPORT PROTEIN FEPE"/>
    <property type="match status" value="1"/>
</dbReference>
<sequence length="298" mass="33150">MEKVMNQDEAVTLGEVISYLFKRKLLIIFVSFAFVALGVAIAISKPNIYQAQAVLSPASNSGEMGGGATSQLGGLAALAGVSLGGAANDKSLFYLEVFQSRKFLTMFIEKHSLQKELFAAQGYDPVKDQLIYDEEKLQRLDANSPNPVTINFIYEKFIDDNFILEVNKKTGLITLSIRHFSPKFTKKVTELIVKDINYAIRTEEISDAVKSINYLEKALANTNVLETKKMFYQLIEQQHRTKMLATVKEEFAFKVVDPAIVPERKFSPNRALIVVVSGLIGGVLICMIVIVSALRNKN</sequence>
<evidence type="ECO:0000256" key="6">
    <source>
        <dbReference type="SAM" id="Phobius"/>
    </source>
</evidence>
<dbReference type="Pfam" id="PF02706">
    <property type="entry name" value="Wzz"/>
    <property type="match status" value="1"/>
</dbReference>
<dbReference type="PANTHER" id="PTHR32309">
    <property type="entry name" value="TYROSINE-PROTEIN KINASE"/>
    <property type="match status" value="1"/>
</dbReference>
<gene>
    <name evidence="8" type="ORF">SAMN04487854_109171</name>
</gene>
<evidence type="ECO:0000256" key="2">
    <source>
        <dbReference type="ARBA" id="ARBA00022475"/>
    </source>
</evidence>
<feature type="transmembrane region" description="Helical" evidence="6">
    <location>
        <begin position="271"/>
        <end position="294"/>
    </location>
</feature>
<keyword evidence="3 6" id="KW-0812">Transmembrane</keyword>
<feature type="transmembrane region" description="Helical" evidence="6">
    <location>
        <begin position="25"/>
        <end position="43"/>
    </location>
</feature>
<organism evidence="8 9">
    <name type="scientific">Pseudoalteromonas lipolytica</name>
    <dbReference type="NCBI Taxonomy" id="570156"/>
    <lineage>
        <taxon>Bacteria</taxon>
        <taxon>Pseudomonadati</taxon>
        <taxon>Pseudomonadota</taxon>
        <taxon>Gammaproteobacteria</taxon>
        <taxon>Alteromonadales</taxon>
        <taxon>Pseudoalteromonadaceae</taxon>
        <taxon>Pseudoalteromonas</taxon>
    </lineage>
</organism>
<proteinExistence type="predicted"/>
<keyword evidence="4 6" id="KW-1133">Transmembrane helix</keyword>
<comment type="caution">
    <text evidence="8">The sequence shown here is derived from an EMBL/GenBank/DDBJ whole genome shotgun (WGS) entry which is preliminary data.</text>
</comment>
<keyword evidence="9" id="KW-1185">Reference proteome</keyword>
<comment type="subcellular location">
    <subcellularLocation>
        <location evidence="1">Cell membrane</location>
        <topology evidence="1">Multi-pass membrane protein</topology>
    </subcellularLocation>
</comment>
<accession>A0ABY1GR96</accession>
<dbReference type="InterPro" id="IPR003856">
    <property type="entry name" value="LPS_length_determ_N"/>
</dbReference>
<evidence type="ECO:0000256" key="3">
    <source>
        <dbReference type="ARBA" id="ARBA00022692"/>
    </source>
</evidence>
<reference evidence="8 9" key="1">
    <citation type="submission" date="2016-10" db="EMBL/GenBank/DDBJ databases">
        <authorList>
            <person name="Varghese N."/>
            <person name="Submissions S."/>
        </authorList>
    </citation>
    <scope>NUCLEOTIDE SEQUENCE [LARGE SCALE GENOMIC DNA]</scope>
    <source>
        <strain evidence="8 9">CGMCC 1.8499</strain>
    </source>
</reference>
<protein>
    <submittedName>
        <fullName evidence="8">LPS O-antigen chain length determinant protein, WzzB/FepE family</fullName>
    </submittedName>
</protein>
<name>A0ABY1GR96_9GAMM</name>
<keyword evidence="5 6" id="KW-0472">Membrane</keyword>